<dbReference type="EMBL" id="JBHTIU010000036">
    <property type="protein sequence ID" value="MFD0869816.1"/>
    <property type="molecule type" value="Genomic_DNA"/>
</dbReference>
<evidence type="ECO:0000256" key="1">
    <source>
        <dbReference type="SAM" id="MobiDB-lite"/>
    </source>
</evidence>
<gene>
    <name evidence="2" type="ORF">ACFQ03_11695</name>
</gene>
<dbReference type="Proteomes" id="UP001597120">
    <property type="component" value="Unassembled WGS sequence"/>
</dbReference>
<keyword evidence="3" id="KW-1185">Reference proteome</keyword>
<dbReference type="InterPro" id="IPR024997">
    <property type="entry name" value="DUF3892"/>
</dbReference>
<proteinExistence type="predicted"/>
<feature type="region of interest" description="Disordered" evidence="1">
    <location>
        <begin position="1"/>
        <end position="21"/>
    </location>
</feature>
<evidence type="ECO:0000313" key="3">
    <source>
        <dbReference type="Proteomes" id="UP001597120"/>
    </source>
</evidence>
<dbReference type="RefSeq" id="WP_144939636.1">
    <property type="nucleotide sequence ID" value="NZ_JBHTIU010000036.1"/>
</dbReference>
<dbReference type="Pfam" id="PF13031">
    <property type="entry name" value="DUF3892"/>
    <property type="match status" value="1"/>
</dbReference>
<sequence length="95" mass="10052">MPSLQGGGSFPSGSQVNGGAGQREAFIAVRKNGDGDLREFMTSSGRVLSYEQALQEVQMGRIQGANVFKGRDGDLYIRGDADGDPSNNLDNLPGF</sequence>
<name>A0ABW3DA07_9BACL</name>
<accession>A0ABW3DA07</accession>
<reference evidence="3" key="1">
    <citation type="journal article" date="2019" name="Int. J. Syst. Evol. Microbiol.">
        <title>The Global Catalogue of Microorganisms (GCM) 10K type strain sequencing project: providing services to taxonomists for standard genome sequencing and annotation.</title>
        <authorList>
            <consortium name="The Broad Institute Genomics Platform"/>
            <consortium name="The Broad Institute Genome Sequencing Center for Infectious Disease"/>
            <person name="Wu L."/>
            <person name="Ma J."/>
        </authorList>
    </citation>
    <scope>NUCLEOTIDE SEQUENCE [LARGE SCALE GENOMIC DNA]</scope>
    <source>
        <strain evidence="3">CCUG 57263</strain>
    </source>
</reference>
<comment type="caution">
    <text evidence="2">The sequence shown here is derived from an EMBL/GenBank/DDBJ whole genome shotgun (WGS) entry which is preliminary data.</text>
</comment>
<organism evidence="2 3">
    <name type="scientific">Paenibacillus residui</name>
    <dbReference type="NCBI Taxonomy" id="629724"/>
    <lineage>
        <taxon>Bacteria</taxon>
        <taxon>Bacillati</taxon>
        <taxon>Bacillota</taxon>
        <taxon>Bacilli</taxon>
        <taxon>Bacillales</taxon>
        <taxon>Paenibacillaceae</taxon>
        <taxon>Paenibacillus</taxon>
    </lineage>
</organism>
<evidence type="ECO:0000313" key="2">
    <source>
        <dbReference type="EMBL" id="MFD0869816.1"/>
    </source>
</evidence>
<protein>
    <submittedName>
        <fullName evidence="2">DUF3892 domain-containing protein</fullName>
    </submittedName>
</protein>